<dbReference type="PANTHER" id="PTHR43772:SF2">
    <property type="entry name" value="PUTATIVE (AFU_ORTHOLOGUE AFUA_2G04480)-RELATED"/>
    <property type="match status" value="1"/>
</dbReference>
<dbReference type="Proteomes" id="UP000244013">
    <property type="component" value="Unassembled WGS sequence"/>
</dbReference>
<evidence type="ECO:0000256" key="2">
    <source>
        <dbReference type="ARBA" id="ARBA00022651"/>
    </source>
</evidence>
<reference evidence="8 9" key="1">
    <citation type="submission" date="2018-04" db="EMBL/GenBank/DDBJ databases">
        <title>Genomic Encyclopedia of Type Strains, Phase III (KMG-III): the genomes of soil and plant-associated and newly described type strains.</title>
        <authorList>
            <person name="Whitman W."/>
        </authorList>
    </citation>
    <scope>NUCLEOTIDE SEQUENCE [LARGE SCALE GENOMIC DNA]</scope>
    <source>
        <strain evidence="8 9">MA-olki</strain>
    </source>
</reference>
<dbReference type="SUPFAM" id="SSF75005">
    <property type="entry name" value="Arabinanase/levansucrase/invertase"/>
    <property type="match status" value="1"/>
</dbReference>
<dbReference type="RefSeq" id="WP_244187019.1">
    <property type="nucleotide sequence ID" value="NZ_QAYE01000005.1"/>
</dbReference>
<keyword evidence="5 7" id="KW-0326">Glycosidase</keyword>
<keyword evidence="2" id="KW-0624">Polysaccharide degradation</keyword>
<feature type="site" description="Important for catalytic activity, responsible for pKa modulation of the active site Glu and correct orientation of both the proton donor and substrate" evidence="6">
    <location>
        <position position="210"/>
    </location>
</feature>
<dbReference type="InterPro" id="IPR006710">
    <property type="entry name" value="Glyco_hydro_43"/>
</dbReference>
<dbReference type="InterPro" id="IPR052176">
    <property type="entry name" value="Glycosyl_Hydrlase_43_Enz"/>
</dbReference>
<dbReference type="AlphaFoldDB" id="A0A2T5U4M5"/>
<evidence type="ECO:0000313" key="8">
    <source>
        <dbReference type="EMBL" id="PTW46479.1"/>
    </source>
</evidence>
<comment type="similarity">
    <text evidence="1 7">Belongs to the glycosyl hydrolase 43 family.</text>
</comment>
<proteinExistence type="inferred from homology"/>
<comment type="caution">
    <text evidence="8">The sequence shown here is derived from an EMBL/GenBank/DDBJ whole genome shotgun (WGS) entry which is preliminary data.</text>
</comment>
<evidence type="ECO:0000256" key="6">
    <source>
        <dbReference type="PIRSR" id="PIRSR606710-2"/>
    </source>
</evidence>
<dbReference type="GeneID" id="91006310"/>
<keyword evidence="4" id="KW-0119">Carbohydrate metabolism</keyword>
<dbReference type="CDD" id="cd18827">
    <property type="entry name" value="GH43_XlnD-like"/>
    <property type="match status" value="1"/>
</dbReference>
<accession>A0A2T5U4M5</accession>
<organism evidence="8 9">
    <name type="scientific">Sphingomonas faeni</name>
    <dbReference type="NCBI Taxonomy" id="185950"/>
    <lineage>
        <taxon>Bacteria</taxon>
        <taxon>Pseudomonadati</taxon>
        <taxon>Pseudomonadota</taxon>
        <taxon>Alphaproteobacteria</taxon>
        <taxon>Sphingomonadales</taxon>
        <taxon>Sphingomonadaceae</taxon>
        <taxon>Sphingomonas</taxon>
    </lineage>
</organism>
<keyword evidence="2" id="KW-0858">Xylan degradation</keyword>
<dbReference type="GO" id="GO:0004553">
    <property type="term" value="F:hydrolase activity, hydrolyzing O-glycosyl compounds"/>
    <property type="evidence" value="ECO:0007669"/>
    <property type="project" value="InterPro"/>
</dbReference>
<sequence>MTWFDRLVSRVAPSRRYPPFSRGVASHGVGETRRRRGVRIALTASALMMCGLASASNPIVPGWYADPEIRVFAGRYWIYPTYSDHYGKPDVTSRFSAAQKLARQRKTVRPSYGMQTFFNAFSSPDLVHWTKHDHVFDVRNAAWAAYAIWAPSVIQANGRYYMFFSANDIQSDAELGGIGLAVSDRPGGPFKDAIGKPLVGAFHNGAQPIDPFAFRDHDSQVYLFYGGWKHCNVVRLSPDLKRILPFADGSTYKEVTPPGYVEGSFMIERKGVYYLMWSEGGWTGPDYSVAYATGPGPTGPFTPRGKILSQDLRIARGAGHHSVVNVPGTDDWYIAYHRGPLDTDRGEHRQIAIDRMVFAADGRIEPVVMTEAGVKPRPIGVQKPTRNSGRAM</sequence>
<evidence type="ECO:0000256" key="3">
    <source>
        <dbReference type="ARBA" id="ARBA00022801"/>
    </source>
</evidence>
<protein>
    <submittedName>
        <fullName evidence="8">Glycosyl hydrolase family 43</fullName>
    </submittedName>
</protein>
<evidence type="ECO:0000256" key="7">
    <source>
        <dbReference type="RuleBase" id="RU361187"/>
    </source>
</evidence>
<evidence type="ECO:0000256" key="5">
    <source>
        <dbReference type="ARBA" id="ARBA00023295"/>
    </source>
</evidence>
<evidence type="ECO:0000256" key="1">
    <source>
        <dbReference type="ARBA" id="ARBA00009865"/>
    </source>
</evidence>
<evidence type="ECO:0000256" key="4">
    <source>
        <dbReference type="ARBA" id="ARBA00023277"/>
    </source>
</evidence>
<dbReference type="Pfam" id="PF04616">
    <property type="entry name" value="Glyco_hydro_43"/>
    <property type="match status" value="1"/>
</dbReference>
<dbReference type="Gene3D" id="2.115.10.20">
    <property type="entry name" value="Glycosyl hydrolase domain, family 43"/>
    <property type="match status" value="1"/>
</dbReference>
<dbReference type="EMBL" id="QAYE01000005">
    <property type="protein sequence ID" value="PTW46479.1"/>
    <property type="molecule type" value="Genomic_DNA"/>
</dbReference>
<keyword evidence="3 7" id="KW-0378">Hydrolase</keyword>
<dbReference type="GO" id="GO:0045493">
    <property type="term" value="P:xylan catabolic process"/>
    <property type="evidence" value="ECO:0007669"/>
    <property type="project" value="UniProtKB-KW"/>
</dbReference>
<dbReference type="InterPro" id="IPR023296">
    <property type="entry name" value="Glyco_hydro_beta-prop_sf"/>
</dbReference>
<dbReference type="PANTHER" id="PTHR43772">
    <property type="entry name" value="ENDO-1,4-BETA-XYLANASE"/>
    <property type="match status" value="1"/>
</dbReference>
<evidence type="ECO:0000313" key="9">
    <source>
        <dbReference type="Proteomes" id="UP000244013"/>
    </source>
</evidence>
<gene>
    <name evidence="8" type="ORF">C8J25_105260</name>
</gene>
<name>A0A2T5U4M5_9SPHN</name>